<gene>
    <name evidence="1" type="ORF">CRENPOLYSF1_480023</name>
</gene>
<name>A0A1R4HC61_9GAMM</name>
<proteinExistence type="predicted"/>
<dbReference type="Proteomes" id="UP000195667">
    <property type="component" value="Unassembled WGS sequence"/>
</dbReference>
<sequence>MALFVLMINCTHGAPNYLTLPRPPENQLNFPFKTEAKIPCNLIFIRINITPFIYCSPVESFNESEKKHNLSSASCWLFNNCICTC</sequence>
<organism evidence="1 2">
    <name type="scientific">Crenothrix polyspora</name>
    <dbReference type="NCBI Taxonomy" id="360316"/>
    <lineage>
        <taxon>Bacteria</taxon>
        <taxon>Pseudomonadati</taxon>
        <taxon>Pseudomonadota</taxon>
        <taxon>Gammaproteobacteria</taxon>
        <taxon>Methylococcales</taxon>
        <taxon>Crenotrichaceae</taxon>
        <taxon>Crenothrix</taxon>
    </lineage>
</organism>
<accession>A0A1R4HC61</accession>
<dbReference type="AlphaFoldDB" id="A0A1R4HC61"/>
<reference evidence="2" key="1">
    <citation type="submission" date="2017-02" db="EMBL/GenBank/DDBJ databases">
        <authorList>
            <person name="Daims H."/>
        </authorList>
    </citation>
    <scope>NUCLEOTIDE SEQUENCE [LARGE SCALE GENOMIC DNA]</scope>
</reference>
<evidence type="ECO:0000313" key="2">
    <source>
        <dbReference type="Proteomes" id="UP000195667"/>
    </source>
</evidence>
<dbReference type="EMBL" id="FUKI01000124">
    <property type="protein sequence ID" value="SJM93825.1"/>
    <property type="molecule type" value="Genomic_DNA"/>
</dbReference>
<protein>
    <submittedName>
        <fullName evidence="1">Uncharacterized protein</fullName>
    </submittedName>
</protein>
<evidence type="ECO:0000313" key="1">
    <source>
        <dbReference type="EMBL" id="SJM93825.1"/>
    </source>
</evidence>
<keyword evidence="2" id="KW-1185">Reference proteome</keyword>